<dbReference type="InParanoid" id="A0A409VEQ9"/>
<dbReference type="OrthoDB" id="3108144at2759"/>
<dbReference type="EMBL" id="NHTK01006103">
    <property type="protein sequence ID" value="PPQ63947.1"/>
    <property type="molecule type" value="Genomic_DNA"/>
</dbReference>
<dbReference type="SUPFAM" id="SSF52047">
    <property type="entry name" value="RNI-like"/>
    <property type="match status" value="1"/>
</dbReference>
<organism evidence="1 2">
    <name type="scientific">Panaeolus cyanescens</name>
    <dbReference type="NCBI Taxonomy" id="181874"/>
    <lineage>
        <taxon>Eukaryota</taxon>
        <taxon>Fungi</taxon>
        <taxon>Dikarya</taxon>
        <taxon>Basidiomycota</taxon>
        <taxon>Agaricomycotina</taxon>
        <taxon>Agaricomycetes</taxon>
        <taxon>Agaricomycetidae</taxon>
        <taxon>Agaricales</taxon>
        <taxon>Agaricineae</taxon>
        <taxon>Galeropsidaceae</taxon>
        <taxon>Panaeolus</taxon>
    </lineage>
</organism>
<proteinExistence type="predicted"/>
<name>A0A409VEQ9_9AGAR</name>
<accession>A0A409VEQ9</accession>
<comment type="caution">
    <text evidence="1">The sequence shown here is derived from an EMBL/GenBank/DDBJ whole genome shotgun (WGS) entry which is preliminary data.</text>
</comment>
<evidence type="ECO:0000313" key="2">
    <source>
        <dbReference type="Proteomes" id="UP000284842"/>
    </source>
</evidence>
<evidence type="ECO:0000313" key="1">
    <source>
        <dbReference type="EMBL" id="PPQ63947.1"/>
    </source>
</evidence>
<gene>
    <name evidence="1" type="ORF">CVT24_009122</name>
</gene>
<dbReference type="Proteomes" id="UP000284842">
    <property type="component" value="Unassembled WGS sequence"/>
</dbReference>
<sequence length="829" mass="95063">MRLPPELLNGIFKHMADDSSGPDIETMKACCLTSSAIATLCEPHLYSCMIFCIRNTAHPRLNHTPSQPDPYYSQCQISIESFNRLQLRKPQIVKYVRRVGVVILHSKPWDQNNRWWKSVEQALLQLQHDKIQWLKVYTSIMGMLYIENATILKPIAKILQSPVLDTLHLYNVYEFPFHLIHSQPRLSRLRELDLGDVRISSPNAGSFTFPLHLDSVNLRWGSQQDMITLASINQQVKAKPLLDLSSLSSFSFHLTRTYRDRDVELAVGILGRTSNLKNLAIQSTDNVFEVQGSNTLSSAVGMHKETLQTLLLIWRLFPMTSLLSEIPEFLGFSDSPSFSMLERVCLQILFPCLESEDLWDEAEWDRLGEALSRFSALRVLELWIGPDHSAVYGLEPHAERYFEAGKKVIEKWLNSSDISVQTSFGNYMELPHEIVDLVLDSLSNDPSGPDIGAIKAFSLTSSTIYAICGPHLYSSVYFCLHSALYPLQKEYYKSDIYYPRCEFSVARFRQIQRRKPWINRCVKRLGIAIFDERQWLKHRRWWSDLEKILNKLQHGKIEWFKLDTNSYGETQTSPSALSGPISKILKSPVLSTLHLHCTRNFPFYHLFTGPSNIRHLDIRNTHVDSGQSDSSAVTFKWPIKLDSLTLRWAYQQKILYIGGRDRHGFSFIELLVDVSSLSSFAIRIAHGDKEQDIAFTCFILDRTRNLQKLELHSSNQTSSSKTLSPAIEKQSATLHTLTLSWRYNSQGLGEGPELLQIGPKLSNLRNIQLQILLLIRLSVTRRPEWNEDTWERLASSLSRFPALRSLEFCMGTEMSESEYMQTLVEARGG</sequence>
<reference evidence="1 2" key="1">
    <citation type="journal article" date="2018" name="Evol. Lett.">
        <title>Horizontal gene cluster transfer increased hallucinogenic mushroom diversity.</title>
        <authorList>
            <person name="Reynolds H.T."/>
            <person name="Vijayakumar V."/>
            <person name="Gluck-Thaler E."/>
            <person name="Korotkin H.B."/>
            <person name="Matheny P.B."/>
            <person name="Slot J.C."/>
        </authorList>
    </citation>
    <scope>NUCLEOTIDE SEQUENCE [LARGE SCALE GENOMIC DNA]</scope>
    <source>
        <strain evidence="1 2">2629</strain>
    </source>
</reference>
<dbReference type="AlphaFoldDB" id="A0A409VEQ9"/>
<evidence type="ECO:0008006" key="3">
    <source>
        <dbReference type="Google" id="ProtNLM"/>
    </source>
</evidence>
<keyword evidence="2" id="KW-1185">Reference proteome</keyword>
<protein>
    <recommendedName>
        <fullName evidence="3">F-box domain-containing protein</fullName>
    </recommendedName>
</protein>